<name>A0A7Z0AAE1_9MICO</name>
<comment type="caution">
    <text evidence="8">The sequence shown here is derived from an EMBL/GenBank/DDBJ whole genome shotgun (WGS) entry which is preliminary data.</text>
</comment>
<dbReference type="InterPro" id="IPR029753">
    <property type="entry name" value="D-isomer_DH_CS"/>
</dbReference>
<feature type="domain" description="D-isomer specific 2-hydroxyacid dehydrogenase NAD-binding" evidence="7">
    <location>
        <begin position="115"/>
        <end position="289"/>
    </location>
</feature>
<dbReference type="Pfam" id="PF00389">
    <property type="entry name" value="2-Hacid_dh"/>
    <property type="match status" value="1"/>
</dbReference>
<dbReference type="SUPFAM" id="SSF51735">
    <property type="entry name" value="NAD(P)-binding Rossmann-fold domains"/>
    <property type="match status" value="1"/>
</dbReference>
<keyword evidence="9" id="KW-1185">Reference proteome</keyword>
<evidence type="ECO:0000313" key="8">
    <source>
        <dbReference type="EMBL" id="NYI67247.1"/>
    </source>
</evidence>
<dbReference type="GO" id="GO:0016616">
    <property type="term" value="F:oxidoreductase activity, acting on the CH-OH group of donors, NAD or NADP as acceptor"/>
    <property type="evidence" value="ECO:0007669"/>
    <property type="project" value="InterPro"/>
</dbReference>
<dbReference type="Proteomes" id="UP000539111">
    <property type="component" value="Unassembled WGS sequence"/>
</dbReference>
<evidence type="ECO:0000256" key="2">
    <source>
        <dbReference type="ARBA" id="ARBA00022605"/>
    </source>
</evidence>
<dbReference type="InterPro" id="IPR029752">
    <property type="entry name" value="D-isomer_DH_CS1"/>
</dbReference>
<dbReference type="InterPro" id="IPR036291">
    <property type="entry name" value="NAD(P)-bd_dom_sf"/>
</dbReference>
<evidence type="ECO:0000256" key="3">
    <source>
        <dbReference type="ARBA" id="ARBA00023002"/>
    </source>
</evidence>
<evidence type="ECO:0000256" key="4">
    <source>
        <dbReference type="ARBA" id="ARBA00023027"/>
    </source>
</evidence>
<comment type="similarity">
    <text evidence="1 5">Belongs to the D-isomer specific 2-hydroxyacid dehydrogenase family.</text>
</comment>
<dbReference type="InterPro" id="IPR006139">
    <property type="entry name" value="D-isomer_2_OHA_DH_cat_dom"/>
</dbReference>
<dbReference type="PROSITE" id="PS00065">
    <property type="entry name" value="D_2_HYDROXYACID_DH_1"/>
    <property type="match status" value="1"/>
</dbReference>
<protein>
    <submittedName>
        <fullName evidence="8">Phosphoglycerate dehydrogenase-like enzyme</fullName>
    </submittedName>
</protein>
<evidence type="ECO:0000256" key="5">
    <source>
        <dbReference type="RuleBase" id="RU003719"/>
    </source>
</evidence>
<evidence type="ECO:0000313" key="9">
    <source>
        <dbReference type="Proteomes" id="UP000539111"/>
    </source>
</evidence>
<keyword evidence="2" id="KW-0028">Amino-acid biosynthesis</keyword>
<dbReference type="PROSITE" id="PS00671">
    <property type="entry name" value="D_2_HYDROXYACID_DH_3"/>
    <property type="match status" value="1"/>
</dbReference>
<accession>A0A7Z0AAE1</accession>
<dbReference type="InterPro" id="IPR006140">
    <property type="entry name" value="D-isomer_DH_NAD-bd"/>
</dbReference>
<dbReference type="Gene3D" id="3.40.50.720">
    <property type="entry name" value="NAD(P)-binding Rossmann-like Domain"/>
    <property type="match status" value="2"/>
</dbReference>
<dbReference type="GO" id="GO:0051287">
    <property type="term" value="F:NAD binding"/>
    <property type="evidence" value="ECO:0007669"/>
    <property type="project" value="InterPro"/>
</dbReference>
<evidence type="ECO:0000256" key="1">
    <source>
        <dbReference type="ARBA" id="ARBA00005854"/>
    </source>
</evidence>
<dbReference type="Pfam" id="PF02826">
    <property type="entry name" value="2-Hacid_dh_C"/>
    <property type="match status" value="1"/>
</dbReference>
<feature type="domain" description="D-isomer specific 2-hydroxyacid dehydrogenase catalytic" evidence="6">
    <location>
        <begin position="47"/>
        <end position="322"/>
    </location>
</feature>
<reference evidence="8 9" key="1">
    <citation type="submission" date="2020-07" db="EMBL/GenBank/DDBJ databases">
        <title>Sequencing the genomes of 1000 actinobacteria strains.</title>
        <authorList>
            <person name="Klenk H.-P."/>
        </authorList>
    </citation>
    <scope>NUCLEOTIDE SEQUENCE [LARGE SCALE GENOMIC DNA]</scope>
    <source>
        <strain evidence="8 9">DSM 26341</strain>
    </source>
</reference>
<evidence type="ECO:0000259" key="6">
    <source>
        <dbReference type="Pfam" id="PF00389"/>
    </source>
</evidence>
<dbReference type="SUPFAM" id="SSF52283">
    <property type="entry name" value="Formate/glycerate dehydrogenase catalytic domain-like"/>
    <property type="match status" value="1"/>
</dbReference>
<keyword evidence="4" id="KW-0520">NAD</keyword>
<dbReference type="AlphaFoldDB" id="A0A7Z0AAE1"/>
<dbReference type="GO" id="GO:0008652">
    <property type="term" value="P:amino acid biosynthetic process"/>
    <property type="evidence" value="ECO:0007669"/>
    <property type="project" value="UniProtKB-KW"/>
</dbReference>
<keyword evidence="3 5" id="KW-0560">Oxidoreductase</keyword>
<dbReference type="InterPro" id="IPR050857">
    <property type="entry name" value="D-2-hydroxyacid_DH"/>
</dbReference>
<organism evidence="8 9">
    <name type="scientific">Spelaeicoccus albus</name>
    <dbReference type="NCBI Taxonomy" id="1280376"/>
    <lineage>
        <taxon>Bacteria</taxon>
        <taxon>Bacillati</taxon>
        <taxon>Actinomycetota</taxon>
        <taxon>Actinomycetes</taxon>
        <taxon>Micrococcales</taxon>
        <taxon>Brevibacteriaceae</taxon>
        <taxon>Spelaeicoccus</taxon>
    </lineage>
</organism>
<dbReference type="PANTHER" id="PTHR42789">
    <property type="entry name" value="D-ISOMER SPECIFIC 2-HYDROXYACID DEHYDROGENASE FAMILY PROTEIN (AFU_ORTHOLOGUE AFUA_6G10090)"/>
    <property type="match status" value="1"/>
</dbReference>
<sequence length="341" mass="36421">MFRTALTADSARPDGGTIFGNLGLGRLDDAGIPWHVLARYLDPIPPEDLNGVAAVLSLGHITFDAETVAAADDLELIARFGAGYETIDVEACTHAGVAVTNTSGAIRRPLALASLTMLLAVGHKLRMKDHITRTGRWDEREDFRGAAFDGKTVGIVGFGSVGSELAKLLAPLGMTVLGTNRSGHSRAADALGVRMVELDDLLRQSDYVVVTASLNASSRHLVDAGKLALMKQSAFIVNMGRGALIDQEALRTALRDGKISGAGLDVFDPEPIAADDELLSFDNVTLAPHSLNWTDDFTRAVSSSALGAIIEVAHGRRPETTLNPEVFDTEAFRAKQRRRLD</sequence>
<dbReference type="CDD" id="cd05198">
    <property type="entry name" value="formate_dh_like"/>
    <property type="match status" value="1"/>
</dbReference>
<proteinExistence type="inferred from homology"/>
<dbReference type="EMBL" id="JACBZP010000001">
    <property type="protein sequence ID" value="NYI67247.1"/>
    <property type="molecule type" value="Genomic_DNA"/>
</dbReference>
<dbReference type="PANTHER" id="PTHR42789:SF1">
    <property type="entry name" value="D-ISOMER SPECIFIC 2-HYDROXYACID DEHYDROGENASE FAMILY PROTEIN (AFU_ORTHOLOGUE AFUA_6G10090)"/>
    <property type="match status" value="1"/>
</dbReference>
<evidence type="ECO:0000259" key="7">
    <source>
        <dbReference type="Pfam" id="PF02826"/>
    </source>
</evidence>
<gene>
    <name evidence="8" type="ORF">BJY26_001553</name>
</gene>